<dbReference type="Proteomes" id="UP001194468">
    <property type="component" value="Unassembled WGS sequence"/>
</dbReference>
<gene>
    <name evidence="1" type="ORF">L210DRAFT_3614374</name>
</gene>
<evidence type="ECO:0008006" key="3">
    <source>
        <dbReference type="Google" id="ProtNLM"/>
    </source>
</evidence>
<dbReference type="InterPro" id="IPR041078">
    <property type="entry name" value="Plavaka"/>
</dbReference>
<comment type="caution">
    <text evidence="1">The sequence shown here is derived from an EMBL/GenBank/DDBJ whole genome shotgun (WGS) entry which is preliminary data.</text>
</comment>
<evidence type="ECO:0000313" key="1">
    <source>
        <dbReference type="EMBL" id="KAF8432012.1"/>
    </source>
</evidence>
<proteinExistence type="predicted"/>
<sequence>MPWAPFLSRLDFEIAELTHQSAMSKDQVDHLLKLIWSISDSQGKLGFTLRSHNDVTKAWSRVASRLTPLQENTISVPYKQETLEFEVYTRLLWEWALDLLEDPLLTPHFVWDAQRLYKHDGTRFEHFIHEPWTADRWWDIQVSITALPGENSTPFALILYADKSHLTASGHVKAYPVIARCANLPVNIRNGDGLGGGRVVGFLPIVPGDAAEDRKLSYTDLKHVVWHESFLKLLESIIELSKVGCVMALIRGMRSHCPCPCCLVPRDKLRDHATNYRMRTSEDAIEHLRRFDPLHTDDHGMWGSHLFSEVKTRLQALGRDSTKKVDDQHSQFPRWRKLMHFKAVTNIHFTDGNQFLDIAKQVLFTTQNVLTREADRVGYSLLKAIAAYLQYHMYLSLEVQTETTIAAAEEQLLKFQQVLGARENLTKNWNFPKSHLAKHAPEDICQKGAVRNFSTRPNEKQHGPIRRAYLRQTNRKEASKQVWNLAKLDQRTVVCEMICSRIVHLDEQHHNATLQLSTLEDAEGELDEMPAMGHTHLGSPQKPTTLGAVEQEKSSNQAFRDFHNKFVTFINQFAHAHNIPLPNSKEWFVPTGQAEIQEFRYLKVNYESAVDWRLATDYLRYPLDLALVQPMDAPTGNQRVLDHDLGFTRLHARPAARSEFISLQSVVRRALLVPDFRHAGDFFLVDYIDGDWFLRAKQLH</sequence>
<name>A0AAD4BJF4_BOLED</name>
<protein>
    <recommendedName>
        <fullName evidence="3">Transposase</fullName>
    </recommendedName>
</protein>
<organism evidence="1 2">
    <name type="scientific">Boletus edulis BED1</name>
    <dbReference type="NCBI Taxonomy" id="1328754"/>
    <lineage>
        <taxon>Eukaryota</taxon>
        <taxon>Fungi</taxon>
        <taxon>Dikarya</taxon>
        <taxon>Basidiomycota</taxon>
        <taxon>Agaricomycotina</taxon>
        <taxon>Agaricomycetes</taxon>
        <taxon>Agaricomycetidae</taxon>
        <taxon>Boletales</taxon>
        <taxon>Boletineae</taxon>
        <taxon>Boletaceae</taxon>
        <taxon>Boletoideae</taxon>
        <taxon>Boletus</taxon>
    </lineage>
</organism>
<keyword evidence="2" id="KW-1185">Reference proteome</keyword>
<reference evidence="1" key="2">
    <citation type="journal article" date="2020" name="Nat. Commun.">
        <title>Large-scale genome sequencing of mycorrhizal fungi provides insights into the early evolution of symbiotic traits.</title>
        <authorList>
            <person name="Miyauchi S."/>
            <person name="Kiss E."/>
            <person name="Kuo A."/>
            <person name="Drula E."/>
            <person name="Kohler A."/>
            <person name="Sanchez-Garcia M."/>
            <person name="Morin E."/>
            <person name="Andreopoulos B."/>
            <person name="Barry K.W."/>
            <person name="Bonito G."/>
            <person name="Buee M."/>
            <person name="Carver A."/>
            <person name="Chen C."/>
            <person name="Cichocki N."/>
            <person name="Clum A."/>
            <person name="Culley D."/>
            <person name="Crous P.W."/>
            <person name="Fauchery L."/>
            <person name="Girlanda M."/>
            <person name="Hayes R.D."/>
            <person name="Keri Z."/>
            <person name="LaButti K."/>
            <person name="Lipzen A."/>
            <person name="Lombard V."/>
            <person name="Magnuson J."/>
            <person name="Maillard F."/>
            <person name="Murat C."/>
            <person name="Nolan M."/>
            <person name="Ohm R.A."/>
            <person name="Pangilinan J."/>
            <person name="Pereira M.F."/>
            <person name="Perotto S."/>
            <person name="Peter M."/>
            <person name="Pfister S."/>
            <person name="Riley R."/>
            <person name="Sitrit Y."/>
            <person name="Stielow J.B."/>
            <person name="Szollosi G."/>
            <person name="Zifcakova L."/>
            <person name="Stursova M."/>
            <person name="Spatafora J.W."/>
            <person name="Tedersoo L."/>
            <person name="Vaario L.M."/>
            <person name="Yamada A."/>
            <person name="Yan M."/>
            <person name="Wang P."/>
            <person name="Xu J."/>
            <person name="Bruns T."/>
            <person name="Baldrian P."/>
            <person name="Vilgalys R."/>
            <person name="Dunand C."/>
            <person name="Henrissat B."/>
            <person name="Grigoriev I.V."/>
            <person name="Hibbett D."/>
            <person name="Nagy L.G."/>
            <person name="Martin F.M."/>
        </authorList>
    </citation>
    <scope>NUCLEOTIDE SEQUENCE</scope>
    <source>
        <strain evidence="1">BED1</strain>
    </source>
</reference>
<dbReference type="AlphaFoldDB" id="A0AAD4BJF4"/>
<evidence type="ECO:0000313" key="2">
    <source>
        <dbReference type="Proteomes" id="UP001194468"/>
    </source>
</evidence>
<reference evidence="1" key="1">
    <citation type="submission" date="2019-10" db="EMBL/GenBank/DDBJ databases">
        <authorList>
            <consortium name="DOE Joint Genome Institute"/>
            <person name="Kuo A."/>
            <person name="Miyauchi S."/>
            <person name="Kiss E."/>
            <person name="Drula E."/>
            <person name="Kohler A."/>
            <person name="Sanchez-Garcia M."/>
            <person name="Andreopoulos B."/>
            <person name="Barry K.W."/>
            <person name="Bonito G."/>
            <person name="Buee M."/>
            <person name="Carver A."/>
            <person name="Chen C."/>
            <person name="Cichocki N."/>
            <person name="Clum A."/>
            <person name="Culley D."/>
            <person name="Crous P.W."/>
            <person name="Fauchery L."/>
            <person name="Girlanda M."/>
            <person name="Hayes R."/>
            <person name="Keri Z."/>
            <person name="LaButti K."/>
            <person name="Lipzen A."/>
            <person name="Lombard V."/>
            <person name="Magnuson J."/>
            <person name="Maillard F."/>
            <person name="Morin E."/>
            <person name="Murat C."/>
            <person name="Nolan M."/>
            <person name="Ohm R."/>
            <person name="Pangilinan J."/>
            <person name="Pereira M."/>
            <person name="Perotto S."/>
            <person name="Peter M."/>
            <person name="Riley R."/>
            <person name="Sitrit Y."/>
            <person name="Stielow B."/>
            <person name="Szollosi G."/>
            <person name="Zifcakova L."/>
            <person name="Stursova M."/>
            <person name="Spatafora J.W."/>
            <person name="Tedersoo L."/>
            <person name="Vaario L.-M."/>
            <person name="Yamada A."/>
            <person name="Yan M."/>
            <person name="Wang P."/>
            <person name="Xu J."/>
            <person name="Bruns T."/>
            <person name="Baldrian P."/>
            <person name="Vilgalys R."/>
            <person name="Henrissat B."/>
            <person name="Grigoriev I.V."/>
            <person name="Hibbett D."/>
            <person name="Nagy L.G."/>
            <person name="Martin F.M."/>
        </authorList>
    </citation>
    <scope>NUCLEOTIDE SEQUENCE</scope>
    <source>
        <strain evidence="1">BED1</strain>
    </source>
</reference>
<dbReference type="Pfam" id="PF18759">
    <property type="entry name" value="Plavaka"/>
    <property type="match status" value="1"/>
</dbReference>
<accession>A0AAD4BJF4</accession>
<dbReference type="EMBL" id="WHUW01000044">
    <property type="protein sequence ID" value="KAF8432012.1"/>
    <property type="molecule type" value="Genomic_DNA"/>
</dbReference>